<dbReference type="PROSITE" id="PS51123">
    <property type="entry name" value="OMPA_2"/>
    <property type="match status" value="1"/>
</dbReference>
<keyword evidence="4 8" id="KW-0564">Palmitate</keyword>
<dbReference type="PROSITE" id="PS51257">
    <property type="entry name" value="PROKAR_LIPOPROTEIN"/>
    <property type="match status" value="1"/>
</dbReference>
<dbReference type="PANTHER" id="PTHR30329:SF21">
    <property type="entry name" value="LIPOPROTEIN YIAD-RELATED"/>
    <property type="match status" value="1"/>
</dbReference>
<dbReference type="Gene3D" id="3.30.1330.60">
    <property type="entry name" value="OmpA-like domain"/>
    <property type="match status" value="1"/>
</dbReference>
<dbReference type="InterPro" id="IPR014169">
    <property type="entry name" value="Pal_lipo_C"/>
</dbReference>
<sequence length="179" mass="19401">MKYLAPALLVTLILGACATQQQPANPPVANSNKQDSGDKVASVDLTKTQPVNNTGTDPLHDPKSLLSQRLVQFDYDAFVVKSDYRDLLAAHAQYLATHPAARLVIQGHADERGSAEYNLALGQKRANAVREVLNAQGIADKQLETVSFGEEKPLDAGHDEAAWARNRRAQLVYSGEVAQ</sequence>
<keyword evidence="5 8" id="KW-0998">Cell outer membrane</keyword>
<evidence type="ECO:0000256" key="8">
    <source>
        <dbReference type="HAMAP-Rule" id="MF_02204"/>
    </source>
</evidence>
<dbReference type="SUPFAM" id="SSF103088">
    <property type="entry name" value="OmpA-like"/>
    <property type="match status" value="1"/>
</dbReference>
<dbReference type="Proteomes" id="UP000192761">
    <property type="component" value="Unassembled WGS sequence"/>
</dbReference>
<dbReference type="InterPro" id="IPR006665">
    <property type="entry name" value="OmpA-like"/>
</dbReference>
<keyword evidence="2 8" id="KW-0732">Signal</keyword>
<feature type="signal peptide" evidence="9">
    <location>
        <begin position="1"/>
        <end position="18"/>
    </location>
</feature>
<evidence type="ECO:0000256" key="6">
    <source>
        <dbReference type="ARBA" id="ARBA00023288"/>
    </source>
</evidence>
<evidence type="ECO:0000256" key="7">
    <source>
        <dbReference type="ARBA" id="ARBA00023306"/>
    </source>
</evidence>
<keyword evidence="6 8" id="KW-0449">Lipoprotein</keyword>
<evidence type="ECO:0000256" key="1">
    <source>
        <dbReference type="ARBA" id="ARBA00022618"/>
    </source>
</evidence>
<dbReference type="InterPro" id="IPR039001">
    <property type="entry name" value="Pal"/>
</dbReference>
<keyword evidence="12" id="KW-1185">Reference proteome</keyword>
<organism evidence="11 12">
    <name type="scientific">Andreprevotia lacus DSM 23236</name>
    <dbReference type="NCBI Taxonomy" id="1121001"/>
    <lineage>
        <taxon>Bacteria</taxon>
        <taxon>Pseudomonadati</taxon>
        <taxon>Pseudomonadota</taxon>
        <taxon>Betaproteobacteria</taxon>
        <taxon>Neisseriales</taxon>
        <taxon>Chitinibacteraceae</taxon>
        <taxon>Andreprevotia</taxon>
    </lineage>
</organism>
<gene>
    <name evidence="8" type="primary">pal</name>
    <name evidence="11" type="ORF">SAMN02745857_03001</name>
</gene>
<dbReference type="InterPro" id="IPR006690">
    <property type="entry name" value="OMPA-like_CS"/>
</dbReference>
<dbReference type="GO" id="GO:0009279">
    <property type="term" value="C:cell outer membrane"/>
    <property type="evidence" value="ECO:0007669"/>
    <property type="project" value="UniProtKB-SubCell"/>
</dbReference>
<dbReference type="InterPro" id="IPR050330">
    <property type="entry name" value="Bact_OuterMem_StrucFunc"/>
</dbReference>
<feature type="chain" id="PRO_5012935680" description="Peptidoglycan-associated lipoprotein" evidence="9">
    <location>
        <begin position="19"/>
        <end position="179"/>
    </location>
</feature>
<evidence type="ECO:0000256" key="2">
    <source>
        <dbReference type="ARBA" id="ARBA00022729"/>
    </source>
</evidence>
<keyword evidence="1 8" id="KW-0132">Cell division</keyword>
<evidence type="ECO:0000256" key="4">
    <source>
        <dbReference type="ARBA" id="ARBA00023139"/>
    </source>
</evidence>
<reference evidence="11 12" key="1">
    <citation type="submission" date="2017-04" db="EMBL/GenBank/DDBJ databases">
        <authorList>
            <person name="Afonso C.L."/>
            <person name="Miller P.J."/>
            <person name="Scott M.A."/>
            <person name="Spackman E."/>
            <person name="Goraichik I."/>
            <person name="Dimitrov K.M."/>
            <person name="Suarez D.L."/>
            <person name="Swayne D.E."/>
        </authorList>
    </citation>
    <scope>NUCLEOTIDE SEQUENCE [LARGE SCALE GENOMIC DNA]</scope>
    <source>
        <strain evidence="11 12">DSM 23236</strain>
    </source>
</reference>
<proteinExistence type="inferred from homology"/>
<dbReference type="NCBIfam" id="TIGR02802">
    <property type="entry name" value="Pal_lipo"/>
    <property type="match status" value="1"/>
</dbReference>
<evidence type="ECO:0000313" key="12">
    <source>
        <dbReference type="Proteomes" id="UP000192761"/>
    </source>
</evidence>
<dbReference type="GO" id="GO:0051301">
    <property type="term" value="P:cell division"/>
    <property type="evidence" value="ECO:0007669"/>
    <property type="project" value="UniProtKB-UniRule"/>
</dbReference>
<protein>
    <recommendedName>
        <fullName evidence="8">Peptidoglycan-associated lipoprotein</fullName>
        <shortName evidence="8">PAL</shortName>
    </recommendedName>
</protein>
<keyword evidence="7 8" id="KW-0131">Cell cycle</keyword>
<comment type="subcellular location">
    <subcellularLocation>
        <location evidence="8">Cell outer membrane</location>
        <topology evidence="8">Lipid-anchor</topology>
    </subcellularLocation>
</comment>
<dbReference type="AlphaFoldDB" id="A0A1W1XVG9"/>
<dbReference type="InterPro" id="IPR006664">
    <property type="entry name" value="OMP_bac"/>
</dbReference>
<dbReference type="PANTHER" id="PTHR30329">
    <property type="entry name" value="STATOR ELEMENT OF FLAGELLAR MOTOR COMPLEX"/>
    <property type="match status" value="1"/>
</dbReference>
<keyword evidence="3 8" id="KW-0472">Membrane</keyword>
<evidence type="ECO:0000256" key="3">
    <source>
        <dbReference type="ARBA" id="ARBA00023136"/>
    </source>
</evidence>
<dbReference type="Pfam" id="PF00691">
    <property type="entry name" value="OmpA"/>
    <property type="match status" value="1"/>
</dbReference>
<name>A0A1W1XVG9_9NEIS</name>
<dbReference type="PRINTS" id="PR01021">
    <property type="entry name" value="OMPADOMAIN"/>
</dbReference>
<dbReference type="InterPro" id="IPR036737">
    <property type="entry name" value="OmpA-like_sf"/>
</dbReference>
<dbReference type="CDD" id="cd07185">
    <property type="entry name" value="OmpA_C-like"/>
    <property type="match status" value="1"/>
</dbReference>
<accession>A0A1W1XVG9</accession>
<evidence type="ECO:0000256" key="9">
    <source>
        <dbReference type="SAM" id="SignalP"/>
    </source>
</evidence>
<feature type="domain" description="OmpA-like" evidence="10">
    <location>
        <begin position="60"/>
        <end position="177"/>
    </location>
</feature>
<dbReference type="RefSeq" id="WP_084091657.1">
    <property type="nucleotide sequence ID" value="NZ_FWXD01000019.1"/>
</dbReference>
<dbReference type="OrthoDB" id="9809164at2"/>
<comment type="function">
    <text evidence="8">Part of the Tol-Pal system, which plays a role in outer membrane invagination during cell division and is important for maintaining outer membrane integrity.</text>
</comment>
<comment type="similarity">
    <text evidence="8">Belongs to the Pal lipoprotein family.</text>
</comment>
<dbReference type="PROSITE" id="PS01068">
    <property type="entry name" value="OMPA_1"/>
    <property type="match status" value="1"/>
</dbReference>
<evidence type="ECO:0000256" key="5">
    <source>
        <dbReference type="ARBA" id="ARBA00023237"/>
    </source>
</evidence>
<comment type="subunit">
    <text evidence="8">The Tol-Pal system is composed of five core proteins: the inner membrane proteins TolA, TolQ and TolR, the periplasmic protein TolB and the outer membrane protein Pal. They form a network linking the inner and outer membranes and the peptidoglycan layer.</text>
</comment>
<evidence type="ECO:0000313" key="11">
    <source>
        <dbReference type="EMBL" id="SMC27862.1"/>
    </source>
</evidence>
<dbReference type="STRING" id="1121001.SAMN02745857_03001"/>
<dbReference type="HAMAP" id="MF_02204">
    <property type="entry name" value="Pal"/>
    <property type="match status" value="1"/>
</dbReference>
<dbReference type="EMBL" id="FWXD01000019">
    <property type="protein sequence ID" value="SMC27862.1"/>
    <property type="molecule type" value="Genomic_DNA"/>
</dbReference>
<evidence type="ECO:0000259" key="10">
    <source>
        <dbReference type="PROSITE" id="PS51123"/>
    </source>
</evidence>